<gene>
    <name evidence="1" type="ORF">Lalb_Chr01g0023531</name>
</gene>
<dbReference type="EMBL" id="WOCE01000001">
    <property type="protein sequence ID" value="KAE9622276.1"/>
    <property type="molecule type" value="Genomic_DNA"/>
</dbReference>
<evidence type="ECO:0000313" key="2">
    <source>
        <dbReference type="Proteomes" id="UP000447434"/>
    </source>
</evidence>
<organism evidence="1 2">
    <name type="scientific">Lupinus albus</name>
    <name type="common">White lupine</name>
    <name type="synonym">Lupinus termis</name>
    <dbReference type="NCBI Taxonomy" id="3870"/>
    <lineage>
        <taxon>Eukaryota</taxon>
        <taxon>Viridiplantae</taxon>
        <taxon>Streptophyta</taxon>
        <taxon>Embryophyta</taxon>
        <taxon>Tracheophyta</taxon>
        <taxon>Spermatophyta</taxon>
        <taxon>Magnoliopsida</taxon>
        <taxon>eudicotyledons</taxon>
        <taxon>Gunneridae</taxon>
        <taxon>Pentapetalae</taxon>
        <taxon>rosids</taxon>
        <taxon>fabids</taxon>
        <taxon>Fabales</taxon>
        <taxon>Fabaceae</taxon>
        <taxon>Papilionoideae</taxon>
        <taxon>50 kb inversion clade</taxon>
        <taxon>genistoids sensu lato</taxon>
        <taxon>core genistoids</taxon>
        <taxon>Genisteae</taxon>
        <taxon>Lupinus</taxon>
    </lineage>
</organism>
<evidence type="ECO:0000313" key="1">
    <source>
        <dbReference type="EMBL" id="KAE9622276.1"/>
    </source>
</evidence>
<dbReference type="OrthoDB" id="10608801at2759"/>
<sequence>MNGVMIERNVDQAFIVSLLMIVDEINHNQVKKVVIGVTNAALKIGKVAAEVVKVGIDCLDPSDHSDE</sequence>
<dbReference type="AlphaFoldDB" id="A0A6A4RC87"/>
<proteinExistence type="predicted"/>
<accession>A0A6A4RC87</accession>
<name>A0A6A4RC87_LUPAL</name>
<protein>
    <submittedName>
        <fullName evidence="1">Uncharacterized protein</fullName>
    </submittedName>
</protein>
<comment type="caution">
    <text evidence="1">The sequence shown here is derived from an EMBL/GenBank/DDBJ whole genome shotgun (WGS) entry which is preliminary data.</text>
</comment>
<keyword evidence="2" id="KW-1185">Reference proteome</keyword>
<dbReference type="Proteomes" id="UP000447434">
    <property type="component" value="Chromosome 1"/>
</dbReference>
<reference evidence="2" key="1">
    <citation type="journal article" date="2020" name="Nat. Commun.">
        <title>Genome sequence of the cluster root forming white lupin.</title>
        <authorList>
            <person name="Hufnagel B."/>
            <person name="Marques A."/>
            <person name="Soriano A."/>
            <person name="Marques L."/>
            <person name="Divol F."/>
            <person name="Doumas P."/>
            <person name="Sallet E."/>
            <person name="Mancinotti D."/>
            <person name="Carrere S."/>
            <person name="Marande W."/>
            <person name="Arribat S."/>
            <person name="Keller J."/>
            <person name="Huneau C."/>
            <person name="Blein T."/>
            <person name="Aime D."/>
            <person name="Laguerre M."/>
            <person name="Taylor J."/>
            <person name="Schubert V."/>
            <person name="Nelson M."/>
            <person name="Geu-Flores F."/>
            <person name="Crespi M."/>
            <person name="Gallardo-Guerrero K."/>
            <person name="Delaux P.-M."/>
            <person name="Salse J."/>
            <person name="Berges H."/>
            <person name="Guyot R."/>
            <person name="Gouzy J."/>
            <person name="Peret B."/>
        </authorList>
    </citation>
    <scope>NUCLEOTIDE SEQUENCE [LARGE SCALE GENOMIC DNA]</scope>
    <source>
        <strain evidence="2">cv. Amiga</strain>
    </source>
</reference>